<keyword evidence="3" id="KW-1185">Reference proteome</keyword>
<protein>
    <submittedName>
        <fullName evidence="2">Uncharacterized protein</fullName>
    </submittedName>
</protein>
<sequence length="106" mass="11575">MDADGGPAFQLRRVRSEIDVVHRDRRGALNVVPCGDLGRLGVCPHDRVFGTAGGRVDRVARDPDIPVGVVQSLLALVDDPDAEAREHRHREHGQRDREHGECSPAG</sequence>
<accession>L9Y0V7</accession>
<dbReference type="Proteomes" id="UP000011632">
    <property type="component" value="Unassembled WGS sequence"/>
</dbReference>
<comment type="caution">
    <text evidence="2">The sequence shown here is derived from an EMBL/GenBank/DDBJ whole genome shotgun (WGS) entry which is preliminary data.</text>
</comment>
<evidence type="ECO:0000313" key="2">
    <source>
        <dbReference type="EMBL" id="ELY67724.1"/>
    </source>
</evidence>
<name>L9Y0V7_9EURY</name>
<feature type="compositionally biased region" description="Basic and acidic residues" evidence="1">
    <location>
        <begin position="93"/>
        <end position="106"/>
    </location>
</feature>
<evidence type="ECO:0000256" key="1">
    <source>
        <dbReference type="SAM" id="MobiDB-lite"/>
    </source>
</evidence>
<feature type="region of interest" description="Disordered" evidence="1">
    <location>
        <begin position="79"/>
        <end position="106"/>
    </location>
</feature>
<dbReference type="EMBL" id="AOID01000027">
    <property type="protein sequence ID" value="ELY67724.1"/>
    <property type="molecule type" value="Genomic_DNA"/>
</dbReference>
<proteinExistence type="predicted"/>
<dbReference type="AlphaFoldDB" id="L9Y0V7"/>
<reference evidence="2 3" key="1">
    <citation type="journal article" date="2014" name="PLoS Genet.">
        <title>Phylogenetically driven sequencing of extremely halophilic archaea reveals strategies for static and dynamic osmo-response.</title>
        <authorList>
            <person name="Becker E.A."/>
            <person name="Seitzer P.M."/>
            <person name="Tritt A."/>
            <person name="Larsen D."/>
            <person name="Krusor M."/>
            <person name="Yao A.I."/>
            <person name="Wu D."/>
            <person name="Madern D."/>
            <person name="Eisen J.A."/>
            <person name="Darling A.E."/>
            <person name="Facciotti M.T."/>
        </authorList>
    </citation>
    <scope>NUCLEOTIDE SEQUENCE [LARGE SCALE GENOMIC DNA]</scope>
    <source>
        <strain evidence="2 3">JCM 10478</strain>
    </source>
</reference>
<gene>
    <name evidence="2" type="ORF">C489_09196</name>
</gene>
<organism evidence="2 3">
    <name type="scientific">Natrinema versiforme JCM 10478</name>
    <dbReference type="NCBI Taxonomy" id="1227496"/>
    <lineage>
        <taxon>Archaea</taxon>
        <taxon>Methanobacteriati</taxon>
        <taxon>Methanobacteriota</taxon>
        <taxon>Stenosarchaea group</taxon>
        <taxon>Halobacteria</taxon>
        <taxon>Halobacteriales</taxon>
        <taxon>Natrialbaceae</taxon>
        <taxon>Natrinema</taxon>
    </lineage>
</organism>
<evidence type="ECO:0000313" key="3">
    <source>
        <dbReference type="Proteomes" id="UP000011632"/>
    </source>
</evidence>